<dbReference type="InterPro" id="IPR002477">
    <property type="entry name" value="Peptidoglycan-bd-like"/>
</dbReference>
<dbReference type="EMBL" id="FONL01000002">
    <property type="protein sequence ID" value="SFE16888.1"/>
    <property type="molecule type" value="Genomic_DNA"/>
</dbReference>
<feature type="chain" id="PRO_5011790132" evidence="1">
    <location>
        <begin position="21"/>
        <end position="268"/>
    </location>
</feature>
<dbReference type="Gene3D" id="1.10.101.10">
    <property type="entry name" value="PGBD-like superfamily/PGBD"/>
    <property type="match status" value="1"/>
</dbReference>
<protein>
    <submittedName>
        <fullName evidence="3">Peptidoglycan-binding (PGRP) domain of peptidoglycan hydrolases-containing protein</fullName>
    </submittedName>
</protein>
<dbReference type="InterPro" id="IPR036365">
    <property type="entry name" value="PGBD-like_sf"/>
</dbReference>
<reference evidence="3 4" key="1">
    <citation type="submission" date="2016-10" db="EMBL/GenBank/DDBJ databases">
        <authorList>
            <person name="de Groot N.N."/>
        </authorList>
    </citation>
    <scope>NUCLEOTIDE SEQUENCE [LARGE SCALE GENOMIC DNA]</scope>
    <source>
        <strain evidence="3 4">DSM 9236</strain>
    </source>
</reference>
<keyword evidence="3" id="KW-0378">Hydrolase</keyword>
<sequence length="268" mass="31109">MKKIIAVLLLLLSLASTAFPAEKLSPEAEAYLNELGVAFSECKLKPPRWMFVTSLDEKVNTVVFYDRQSVASPYYDEKDVWVGIFYRGKNPCEYPVCKEKNIQSTKHYHLSRWRLNARLMQYKILSVTARDENYNLVDSFDIPSYLQEAKTIEPDTVGEQVLNEIKDDRKETRTEKVSGVDIQKTTPPSTNKLVYRVGDKGWKVKQAQQYLSKLGFDPGETDGRFTKSTRTALRNFQYKYHLKETGDLDNATYEELKWQAEAKDYRKK</sequence>
<proteinExistence type="predicted"/>
<dbReference type="Pfam" id="PF01471">
    <property type="entry name" value="PG_binding_1"/>
    <property type="match status" value="1"/>
</dbReference>
<dbReference type="GO" id="GO:0016787">
    <property type="term" value="F:hydrolase activity"/>
    <property type="evidence" value="ECO:0007669"/>
    <property type="project" value="UniProtKB-KW"/>
</dbReference>
<evidence type="ECO:0000313" key="3">
    <source>
        <dbReference type="EMBL" id="SFE16888.1"/>
    </source>
</evidence>
<organism evidence="3 4">
    <name type="scientific">Succiniclasticum ruminis DSM 9236</name>
    <dbReference type="NCBI Taxonomy" id="1123323"/>
    <lineage>
        <taxon>Bacteria</taxon>
        <taxon>Bacillati</taxon>
        <taxon>Bacillota</taxon>
        <taxon>Negativicutes</taxon>
        <taxon>Acidaminococcales</taxon>
        <taxon>Acidaminococcaceae</taxon>
        <taxon>Succiniclasticum</taxon>
    </lineage>
</organism>
<evidence type="ECO:0000313" key="4">
    <source>
        <dbReference type="Proteomes" id="UP000198896"/>
    </source>
</evidence>
<dbReference type="STRING" id="1123323.SAMN05216245_102127"/>
<feature type="domain" description="Peptidoglycan binding-like" evidence="2">
    <location>
        <begin position="203"/>
        <end position="255"/>
    </location>
</feature>
<dbReference type="Proteomes" id="UP000198896">
    <property type="component" value="Unassembled WGS sequence"/>
</dbReference>
<dbReference type="RefSeq" id="WP_093912709.1">
    <property type="nucleotide sequence ID" value="NZ_FONL01000002.1"/>
</dbReference>
<evidence type="ECO:0000256" key="1">
    <source>
        <dbReference type="SAM" id="SignalP"/>
    </source>
</evidence>
<feature type="signal peptide" evidence="1">
    <location>
        <begin position="1"/>
        <end position="20"/>
    </location>
</feature>
<dbReference type="InterPro" id="IPR036366">
    <property type="entry name" value="PGBDSf"/>
</dbReference>
<dbReference type="AlphaFoldDB" id="A0A1I1YD11"/>
<gene>
    <name evidence="3" type="ORF">SAMN05216245_102127</name>
</gene>
<dbReference type="OrthoDB" id="9785345at2"/>
<name>A0A1I1YD11_9FIRM</name>
<keyword evidence="4" id="KW-1185">Reference proteome</keyword>
<dbReference type="SUPFAM" id="SSF47090">
    <property type="entry name" value="PGBD-like"/>
    <property type="match status" value="1"/>
</dbReference>
<keyword evidence="1" id="KW-0732">Signal</keyword>
<accession>A0A1I1YD11</accession>
<evidence type="ECO:0000259" key="2">
    <source>
        <dbReference type="Pfam" id="PF01471"/>
    </source>
</evidence>